<dbReference type="InterPro" id="IPR037185">
    <property type="entry name" value="EmrE-like"/>
</dbReference>
<keyword evidence="1" id="KW-0472">Membrane</keyword>
<evidence type="ECO:0000313" key="4">
    <source>
        <dbReference type="Proteomes" id="UP000014974"/>
    </source>
</evidence>
<dbReference type="Proteomes" id="UP000014974">
    <property type="component" value="Unassembled WGS sequence"/>
</dbReference>
<sequence length="102" mass="11594">MTIPIAGVLSYFFWKQPEGWDWAFLLLIGILSQLAQYFMTISYQNANLAKVSNLNYIGIIFALGFGFILFDETYNLFTYGGMLLVLSGVILNFLYARSPKSK</sequence>
<name>S7WUP8_9BACT</name>
<comment type="caution">
    <text evidence="3">The sequence shown here is derived from an EMBL/GenBank/DDBJ whole genome shotgun (WGS) entry which is preliminary data.</text>
</comment>
<evidence type="ECO:0000313" key="3">
    <source>
        <dbReference type="EMBL" id="EPR67798.1"/>
    </source>
</evidence>
<feature type="transmembrane region" description="Helical" evidence="1">
    <location>
        <begin position="51"/>
        <end position="70"/>
    </location>
</feature>
<keyword evidence="1" id="KW-0812">Transmembrane</keyword>
<dbReference type="InterPro" id="IPR000620">
    <property type="entry name" value="EamA_dom"/>
</dbReference>
<keyword evidence="1" id="KW-1133">Transmembrane helix</keyword>
<dbReference type="STRING" id="641524.ADICYQ_3224"/>
<gene>
    <name evidence="3" type="ORF">ADICYQ_3224</name>
</gene>
<dbReference type="SUPFAM" id="SSF103481">
    <property type="entry name" value="Multidrug resistance efflux transporter EmrE"/>
    <property type="match status" value="1"/>
</dbReference>
<reference evidence="3 4" key="1">
    <citation type="journal article" date="2013" name="Genome Announc.">
        <title>Draft Genome Sequence of Cyclobacterium qasimii Strain M12-11BT, Isolated from Arctic Marine Sediment.</title>
        <authorList>
            <person name="Shivaji S."/>
            <person name="Ara S."/>
            <person name="Singh A."/>
            <person name="Kumar Pinnaka A."/>
        </authorList>
    </citation>
    <scope>NUCLEOTIDE SEQUENCE [LARGE SCALE GENOMIC DNA]</scope>
    <source>
        <strain evidence="3 4">M12-11B</strain>
    </source>
</reference>
<dbReference type="Gene3D" id="1.10.3730.20">
    <property type="match status" value="1"/>
</dbReference>
<dbReference type="EMBL" id="ATNM01000114">
    <property type="protein sequence ID" value="EPR67798.1"/>
    <property type="molecule type" value="Genomic_DNA"/>
</dbReference>
<dbReference type="AlphaFoldDB" id="S7WUP8"/>
<accession>S7WUP8</accession>
<dbReference type="Pfam" id="PF00892">
    <property type="entry name" value="EamA"/>
    <property type="match status" value="1"/>
</dbReference>
<dbReference type="eggNOG" id="COG0697">
    <property type="taxonomic scope" value="Bacteria"/>
</dbReference>
<feature type="transmembrane region" description="Helical" evidence="1">
    <location>
        <begin position="76"/>
        <end position="96"/>
    </location>
</feature>
<feature type="transmembrane region" description="Helical" evidence="1">
    <location>
        <begin position="20"/>
        <end position="39"/>
    </location>
</feature>
<evidence type="ECO:0000259" key="2">
    <source>
        <dbReference type="Pfam" id="PF00892"/>
    </source>
</evidence>
<protein>
    <submittedName>
        <fullName evidence="3">Permease of the drug/metabolite transporter (DMT) superfamily</fullName>
    </submittedName>
</protein>
<evidence type="ECO:0000256" key="1">
    <source>
        <dbReference type="SAM" id="Phobius"/>
    </source>
</evidence>
<dbReference type="GO" id="GO:0016020">
    <property type="term" value="C:membrane"/>
    <property type="evidence" value="ECO:0007669"/>
    <property type="project" value="InterPro"/>
</dbReference>
<proteinExistence type="predicted"/>
<organism evidence="3 4">
    <name type="scientific">Cyclobacterium qasimii M12-11B</name>
    <dbReference type="NCBI Taxonomy" id="641524"/>
    <lineage>
        <taxon>Bacteria</taxon>
        <taxon>Pseudomonadati</taxon>
        <taxon>Bacteroidota</taxon>
        <taxon>Cytophagia</taxon>
        <taxon>Cytophagales</taxon>
        <taxon>Cyclobacteriaceae</taxon>
        <taxon>Cyclobacterium</taxon>
    </lineage>
</organism>
<feature type="domain" description="EamA" evidence="2">
    <location>
        <begin position="14"/>
        <end position="93"/>
    </location>
</feature>